<dbReference type="OrthoDB" id="5578775at2759"/>
<accession>A0A9W4X2M1</accession>
<dbReference type="Proteomes" id="UP001153678">
    <property type="component" value="Unassembled WGS sequence"/>
</dbReference>
<reference evidence="1" key="1">
    <citation type="submission" date="2022-08" db="EMBL/GenBank/DDBJ databases">
        <authorList>
            <person name="Kallberg Y."/>
            <person name="Tangrot J."/>
            <person name="Rosling A."/>
        </authorList>
    </citation>
    <scope>NUCLEOTIDE SEQUENCE</scope>
    <source>
        <strain evidence="1">Wild A</strain>
    </source>
</reference>
<feature type="non-terminal residue" evidence="1">
    <location>
        <position position="112"/>
    </location>
</feature>
<keyword evidence="2" id="KW-1185">Reference proteome</keyword>
<feature type="non-terminal residue" evidence="1">
    <location>
        <position position="1"/>
    </location>
</feature>
<gene>
    <name evidence="1" type="ORF">FWILDA_LOCUS18095</name>
</gene>
<organism evidence="1 2">
    <name type="scientific">Funneliformis geosporum</name>
    <dbReference type="NCBI Taxonomy" id="1117311"/>
    <lineage>
        <taxon>Eukaryota</taxon>
        <taxon>Fungi</taxon>
        <taxon>Fungi incertae sedis</taxon>
        <taxon>Mucoromycota</taxon>
        <taxon>Glomeromycotina</taxon>
        <taxon>Glomeromycetes</taxon>
        <taxon>Glomerales</taxon>
        <taxon>Glomeraceae</taxon>
        <taxon>Funneliformis</taxon>
    </lineage>
</organism>
<protein>
    <submittedName>
        <fullName evidence="1">4328_t:CDS:1</fullName>
    </submittedName>
</protein>
<evidence type="ECO:0000313" key="1">
    <source>
        <dbReference type="EMBL" id="CAI2197473.1"/>
    </source>
</evidence>
<comment type="caution">
    <text evidence="1">The sequence shown here is derived from an EMBL/GenBank/DDBJ whole genome shotgun (WGS) entry which is preliminary data.</text>
</comment>
<dbReference type="EMBL" id="CAMKVN010016345">
    <property type="protein sequence ID" value="CAI2197473.1"/>
    <property type="molecule type" value="Genomic_DNA"/>
</dbReference>
<dbReference type="AlphaFoldDB" id="A0A9W4X2M1"/>
<name>A0A9W4X2M1_9GLOM</name>
<proteinExistence type="predicted"/>
<sequence length="112" mass="13006">SDESDYRIGANGTYRQKFLSLFPDFLTTLQIQTTNNHHSRITYLNNQFAEMLNRLLQSLHQELPTIIQDIIRLQLENIKMLPHVLPETAILDLPEDQYYVLSTISSYVGPNN</sequence>
<evidence type="ECO:0000313" key="2">
    <source>
        <dbReference type="Proteomes" id="UP001153678"/>
    </source>
</evidence>